<dbReference type="SMART" id="SM00603">
    <property type="entry name" value="LCCL"/>
    <property type="match status" value="1"/>
</dbReference>
<organism evidence="13 14">
    <name type="scientific">Erpetoichthys calabaricus</name>
    <name type="common">Rope fish</name>
    <name type="synonym">Calamoichthys calabaricus</name>
    <dbReference type="NCBI Taxonomy" id="27687"/>
    <lineage>
        <taxon>Eukaryota</taxon>
        <taxon>Metazoa</taxon>
        <taxon>Chordata</taxon>
        <taxon>Craniata</taxon>
        <taxon>Vertebrata</taxon>
        <taxon>Euteleostomi</taxon>
        <taxon>Actinopterygii</taxon>
        <taxon>Polypteriformes</taxon>
        <taxon>Polypteridae</taxon>
        <taxon>Erpetoichthys</taxon>
    </lineage>
</organism>
<dbReference type="RefSeq" id="XP_028674964.1">
    <property type="nucleotide sequence ID" value="XM_028819131.2"/>
</dbReference>
<evidence type="ECO:0000313" key="14">
    <source>
        <dbReference type="Proteomes" id="UP000694620"/>
    </source>
</evidence>
<dbReference type="InterPro" id="IPR036609">
    <property type="entry name" value="LCCL_sf"/>
</dbReference>
<evidence type="ECO:0000256" key="3">
    <source>
        <dbReference type="ARBA" id="ARBA00022692"/>
    </source>
</evidence>
<evidence type="ECO:0000256" key="7">
    <source>
        <dbReference type="PROSITE-ProRule" id="PRU00059"/>
    </source>
</evidence>
<evidence type="ECO:0000256" key="6">
    <source>
        <dbReference type="ARBA" id="ARBA00023157"/>
    </source>
</evidence>
<dbReference type="Gene3D" id="2.60.120.290">
    <property type="entry name" value="Spermadhesin, CUB domain"/>
    <property type="match status" value="1"/>
</dbReference>
<keyword evidence="3 8" id="KW-0812">Transmembrane</keyword>
<feature type="transmembrane region" description="Helical" evidence="8">
    <location>
        <begin position="478"/>
        <end position="501"/>
    </location>
</feature>
<feature type="domain" description="F5/8 type C" evidence="11">
    <location>
        <begin position="290"/>
        <end position="398"/>
    </location>
</feature>
<feature type="domain" description="LCCL" evidence="12">
    <location>
        <begin position="147"/>
        <end position="243"/>
    </location>
</feature>
<dbReference type="CDD" id="cd00041">
    <property type="entry name" value="CUB"/>
    <property type="match status" value="1"/>
</dbReference>
<feature type="signal peptide" evidence="9">
    <location>
        <begin position="1"/>
        <end position="22"/>
    </location>
</feature>
<evidence type="ECO:0000256" key="2">
    <source>
        <dbReference type="ARBA" id="ARBA00022553"/>
    </source>
</evidence>
<dbReference type="CDD" id="cd00057">
    <property type="entry name" value="FA58C"/>
    <property type="match status" value="1"/>
</dbReference>
<gene>
    <name evidence="13" type="primary">si:dkey-34d22.1</name>
</gene>
<evidence type="ECO:0000259" key="10">
    <source>
        <dbReference type="PROSITE" id="PS01180"/>
    </source>
</evidence>
<dbReference type="GO" id="GO:0005886">
    <property type="term" value="C:plasma membrane"/>
    <property type="evidence" value="ECO:0007669"/>
    <property type="project" value="TreeGrafter"/>
</dbReference>
<dbReference type="GO" id="GO:0038023">
    <property type="term" value="F:signaling receptor activity"/>
    <property type="evidence" value="ECO:0007669"/>
    <property type="project" value="TreeGrafter"/>
</dbReference>
<dbReference type="SMART" id="SM00042">
    <property type="entry name" value="CUB"/>
    <property type="match status" value="1"/>
</dbReference>
<dbReference type="Pfam" id="PF00431">
    <property type="entry name" value="CUB"/>
    <property type="match status" value="1"/>
</dbReference>
<evidence type="ECO:0000259" key="12">
    <source>
        <dbReference type="PROSITE" id="PS50820"/>
    </source>
</evidence>
<feature type="chain" id="PRO_5034681417" evidence="9">
    <location>
        <begin position="23"/>
        <end position="716"/>
    </location>
</feature>
<dbReference type="GeneTree" id="ENSGT00940000157334"/>
<dbReference type="Gene3D" id="2.60.120.260">
    <property type="entry name" value="Galactose-binding domain-like"/>
    <property type="match status" value="1"/>
</dbReference>
<dbReference type="SUPFAM" id="SSF69848">
    <property type="entry name" value="LCCL domain"/>
    <property type="match status" value="1"/>
</dbReference>
<dbReference type="PANTHER" id="PTHR46806">
    <property type="entry name" value="F5/8 TYPE C DOMAIN-CONTAINING PROTEIN"/>
    <property type="match status" value="1"/>
</dbReference>
<dbReference type="InterPro" id="IPR008979">
    <property type="entry name" value="Galactose-bd-like_sf"/>
</dbReference>
<name>A0A8C4SJ15_ERPCA</name>
<reference evidence="13" key="3">
    <citation type="submission" date="2025-09" db="UniProtKB">
        <authorList>
            <consortium name="Ensembl"/>
        </authorList>
    </citation>
    <scope>IDENTIFICATION</scope>
</reference>
<evidence type="ECO:0000256" key="4">
    <source>
        <dbReference type="ARBA" id="ARBA00022989"/>
    </source>
</evidence>
<keyword evidence="6 7" id="KW-1015">Disulfide bond</keyword>
<keyword evidence="2" id="KW-0597">Phosphoprotein</keyword>
<dbReference type="SMART" id="SM00231">
    <property type="entry name" value="FA58C"/>
    <property type="match status" value="1"/>
</dbReference>
<dbReference type="InterPro" id="IPR000421">
    <property type="entry name" value="FA58C"/>
</dbReference>
<dbReference type="Pfam" id="PF03815">
    <property type="entry name" value="LCCL"/>
    <property type="match status" value="1"/>
</dbReference>
<dbReference type="Gene3D" id="2.170.130.20">
    <property type="entry name" value="LCCL-like domain"/>
    <property type="match status" value="1"/>
</dbReference>
<dbReference type="SUPFAM" id="SSF49854">
    <property type="entry name" value="Spermadhesin, CUB domain"/>
    <property type="match status" value="1"/>
</dbReference>
<evidence type="ECO:0000256" key="9">
    <source>
        <dbReference type="SAM" id="SignalP"/>
    </source>
</evidence>
<dbReference type="PANTHER" id="PTHR46806:SF6">
    <property type="entry name" value="DISCOIDIN, CUB AND LCCL DOMAIN CONTAINING 1"/>
    <property type="match status" value="1"/>
</dbReference>
<keyword evidence="4 8" id="KW-1133">Transmembrane helix</keyword>
<evidence type="ECO:0000313" key="13">
    <source>
        <dbReference type="Ensembl" id="ENSECRP00000017943.1"/>
    </source>
</evidence>
<feature type="domain" description="CUB" evidence="10">
    <location>
        <begin position="31"/>
        <end position="145"/>
    </location>
</feature>
<dbReference type="PROSITE" id="PS01180">
    <property type="entry name" value="CUB"/>
    <property type="match status" value="1"/>
</dbReference>
<dbReference type="GeneID" id="114664846"/>
<accession>A0A8C4SJ15</accession>
<dbReference type="AlphaFoldDB" id="A0A8C4SJ15"/>
<proteinExistence type="predicted"/>
<keyword evidence="9" id="KW-0732">Signal</keyword>
<dbReference type="SUPFAM" id="SSF49785">
    <property type="entry name" value="Galactose-binding domain-like"/>
    <property type="match status" value="1"/>
</dbReference>
<dbReference type="PROSITE" id="PS50820">
    <property type="entry name" value="LCCL"/>
    <property type="match status" value="1"/>
</dbReference>
<dbReference type="OrthoDB" id="6369184at2759"/>
<dbReference type="InterPro" id="IPR035914">
    <property type="entry name" value="Sperma_CUB_dom_sf"/>
</dbReference>
<dbReference type="InterPro" id="IPR004043">
    <property type="entry name" value="LCCL"/>
</dbReference>
<comment type="caution">
    <text evidence="7">Lacks conserved residue(s) required for the propagation of feature annotation.</text>
</comment>
<feature type="disulfide bond" evidence="7">
    <location>
        <begin position="31"/>
        <end position="58"/>
    </location>
</feature>
<evidence type="ECO:0000259" key="11">
    <source>
        <dbReference type="PROSITE" id="PS50022"/>
    </source>
</evidence>
<evidence type="ECO:0000256" key="1">
    <source>
        <dbReference type="ARBA" id="ARBA00004479"/>
    </source>
</evidence>
<reference evidence="13" key="2">
    <citation type="submission" date="2025-08" db="UniProtKB">
        <authorList>
            <consortium name="Ensembl"/>
        </authorList>
    </citation>
    <scope>IDENTIFICATION</scope>
</reference>
<dbReference type="Ensembl" id="ENSECRT00000018300.1">
    <property type="protein sequence ID" value="ENSECRP00000017943.1"/>
    <property type="gene ID" value="ENSECRG00000011974.1"/>
</dbReference>
<comment type="subcellular location">
    <subcellularLocation>
        <location evidence="1">Membrane</location>
        <topology evidence="1">Single-pass type I membrane protein</topology>
    </subcellularLocation>
</comment>
<evidence type="ECO:0000256" key="8">
    <source>
        <dbReference type="SAM" id="Phobius"/>
    </source>
</evidence>
<dbReference type="PROSITE" id="PS50022">
    <property type="entry name" value="FA58C_3"/>
    <property type="match status" value="1"/>
</dbReference>
<evidence type="ECO:0000256" key="5">
    <source>
        <dbReference type="ARBA" id="ARBA00023136"/>
    </source>
</evidence>
<dbReference type="Pfam" id="PF00754">
    <property type="entry name" value="F5_F8_type_C"/>
    <property type="match status" value="1"/>
</dbReference>
<dbReference type="InterPro" id="IPR000859">
    <property type="entry name" value="CUB_dom"/>
</dbReference>
<reference evidence="13" key="1">
    <citation type="submission" date="2021-06" db="EMBL/GenBank/DDBJ databases">
        <authorList>
            <consortium name="Wellcome Sanger Institute Data Sharing"/>
        </authorList>
    </citation>
    <scope>NUCLEOTIDE SEQUENCE [LARGE SCALE GENOMIC DNA]</scope>
</reference>
<protein>
    <submittedName>
        <fullName evidence="13">Discoidin, CUB and LCCL domain-containing protein 1-like</fullName>
    </submittedName>
</protein>
<sequence length="716" mass="79505">MIVRKWTLFTLFLFFRWFRMIAVHEQIGDGCGHTILRTHSGTLTSLNFPGTYPNNTHCEWQLSAPDGLGFILKFGDFDLEYSPNCTNGSLWIVMTGNNRNTLGPFCGTMHMIQQKMILNSSEVTIRFSSGYHRSGRGFLISYATDRHHDLISCMERGSHLHEQHFSAYCPAGCGNVSGDVWGTPNPGYRDTSVLCKAAIHAGVISDELGGYISLTRERSLTHYESALANGILSKTGSLSEKRLIINRECTETLPVIHFNASSVWTEVDNLGNYVTWFPENADPGTQGPPWAAESTDKLVQLDIDLGEKKNVTGIITQGSGDSHYFYVTRYKIFWSKDRRNWKVYKSSGNKEEKVFEGNTDAEQTVRNNFYPPILTRYLLIQPQKWHNRAALRIHVLGCSALKSRSTRPSVSNGSGVVSTTVTKLDAAPSTDGSFIVKNIDRELSNNPEVAAPTDGNRDVVSITDGPIIIRNTDESPSLMLILIVVGLLVSLCASALLVWVCRKKRQNGKEFQCPLQRGIKVSNGKSSSFCCENRPHLESELTPYSIERIGPSDYMETPQTVYAEADVIPGGQKASSTFRPTVEDGYTIPMILNHYDTPGKFHEYAEPLMPEPEYATPFSEQFQDPGSGEAKRGTSTIKIAPPCSSALTGGTSNSIAQQYDFPIQRLECVGEQVDYNVPQASGGTARKASVIYAEPQAESQWQRTMDPAEHMYHVLL</sequence>
<dbReference type="InterPro" id="IPR050633">
    <property type="entry name" value="Neuropilin_MCO_CoagFactor"/>
</dbReference>
<dbReference type="Proteomes" id="UP000694620">
    <property type="component" value="Chromosome 14"/>
</dbReference>
<keyword evidence="14" id="KW-1185">Reference proteome</keyword>
<keyword evidence="5 8" id="KW-0472">Membrane</keyword>